<feature type="transmembrane region" description="Helical" evidence="1">
    <location>
        <begin position="203"/>
        <end position="229"/>
    </location>
</feature>
<name>A0A3M5DZ12_PSEAI</name>
<reference evidence="2 3" key="1">
    <citation type="submission" date="2018-08" db="EMBL/GenBank/DDBJ databases">
        <title>Recombination of ecologically and evolutionarily significant loci maintains genetic cohesion in the Pseudomonas syringae species complex.</title>
        <authorList>
            <person name="Dillon M."/>
            <person name="Thakur S."/>
            <person name="Almeida R.N.D."/>
            <person name="Weir B.S."/>
            <person name="Guttman D.S."/>
        </authorList>
    </citation>
    <scope>NUCLEOTIDE SEQUENCE [LARGE SCALE GENOMIC DNA]</scope>
    <source>
        <strain evidence="2 3">ICMP 7846</strain>
    </source>
</reference>
<keyword evidence="1" id="KW-1133">Transmembrane helix</keyword>
<dbReference type="EMBL" id="RBSQ01000650">
    <property type="protein sequence ID" value="RMS54484.1"/>
    <property type="molecule type" value="Genomic_DNA"/>
</dbReference>
<feature type="transmembrane region" description="Helical" evidence="1">
    <location>
        <begin position="12"/>
        <end position="35"/>
    </location>
</feature>
<sequence length="509" mass="57599">MKRYLYLWHRWLGIGCCLLMVLWFVSGMVMLYVGYPKLTPLERLAHLPELDGCEACVPLRTALAGGDGKTPRSIRLASVGGLPTYLLDDADGRTRALAARDGRPLAVDADRVLASARAFSGEVPMQLQGRFEEDAWTHTRNLDPHRPLWRVQTADEQGRLLYLSSQTGEVVRDASRRERAWNWLGAWLHWLYPLRGGWFDGQWANLVIGLSLLATLVTVLGILVGLLRWRFRKPYRSGSRSPYAGGFQRWHHLAGLLFGALVLSWIFSGLMSMNPWNLFGRGTPLDLAAYQGGSWDRALPAGLEADAVLRRLRAAGLRVRELEWRALDGEPYALGRSASGNSLLLTADGEILRELPADRLLAAARALLPGVPMQAERLERYDFYYYPREEHSMMGYLERRLPVWRLRFDDPRHTWVHLDPYSGAVVGVLDDGRRGSRWLFSLLHSWDWLPLLTRRPLWDLWMLGFSLGGLVVCASGCWIGSSPARPPSEASLRGATWQDWASPHARICW</sequence>
<organism evidence="2 3">
    <name type="scientific">Pseudomonas aeruginosa</name>
    <dbReference type="NCBI Taxonomy" id="287"/>
    <lineage>
        <taxon>Bacteria</taxon>
        <taxon>Pseudomonadati</taxon>
        <taxon>Pseudomonadota</taxon>
        <taxon>Gammaproteobacteria</taxon>
        <taxon>Pseudomonadales</taxon>
        <taxon>Pseudomonadaceae</taxon>
        <taxon>Pseudomonas</taxon>
    </lineage>
</organism>
<keyword evidence="1" id="KW-0812">Transmembrane</keyword>
<protein>
    <recommendedName>
        <fullName evidence="4">Sodium:proline symporter</fullName>
    </recommendedName>
</protein>
<accession>A0A3M5DZ12</accession>
<dbReference type="Pfam" id="PF03929">
    <property type="entry name" value="PepSY_TM"/>
    <property type="match status" value="1"/>
</dbReference>
<dbReference type="PANTHER" id="PTHR34219">
    <property type="entry name" value="IRON-REGULATED INNER MEMBRANE PROTEIN-RELATED"/>
    <property type="match status" value="1"/>
</dbReference>
<gene>
    <name evidence="2" type="ORF">ALP65_02217</name>
</gene>
<proteinExistence type="predicted"/>
<evidence type="ECO:0000313" key="2">
    <source>
        <dbReference type="EMBL" id="RMS54484.1"/>
    </source>
</evidence>
<dbReference type="Proteomes" id="UP000270834">
    <property type="component" value="Unassembled WGS sequence"/>
</dbReference>
<keyword evidence="1" id="KW-0472">Membrane</keyword>
<dbReference type="PANTHER" id="PTHR34219:SF6">
    <property type="entry name" value="BLR3280 PROTEIN"/>
    <property type="match status" value="1"/>
</dbReference>
<dbReference type="InterPro" id="IPR005625">
    <property type="entry name" value="PepSY-ass_TM"/>
</dbReference>
<comment type="caution">
    <text evidence="2">The sequence shown here is derived from an EMBL/GenBank/DDBJ whole genome shotgun (WGS) entry which is preliminary data.</text>
</comment>
<evidence type="ECO:0000256" key="1">
    <source>
        <dbReference type="SAM" id="Phobius"/>
    </source>
</evidence>
<evidence type="ECO:0000313" key="3">
    <source>
        <dbReference type="Proteomes" id="UP000270834"/>
    </source>
</evidence>
<dbReference type="AlphaFoldDB" id="A0A3M5DZ12"/>
<evidence type="ECO:0008006" key="4">
    <source>
        <dbReference type="Google" id="ProtNLM"/>
    </source>
</evidence>
<feature type="transmembrane region" description="Helical" evidence="1">
    <location>
        <begin position="250"/>
        <end position="271"/>
    </location>
</feature>